<evidence type="ECO:0000256" key="5">
    <source>
        <dbReference type="ARBA" id="ARBA00023163"/>
    </source>
</evidence>
<dbReference type="Pfam" id="PF04998">
    <property type="entry name" value="RNA_pol_Rpb1_5"/>
    <property type="match status" value="1"/>
</dbReference>
<dbReference type="InterPro" id="IPR007066">
    <property type="entry name" value="RNA_pol_Rpb1_3"/>
</dbReference>
<evidence type="ECO:0000256" key="7">
    <source>
        <dbReference type="ARBA" id="ARBA00054607"/>
    </source>
</evidence>
<dbReference type="Pfam" id="PF04997">
    <property type="entry name" value="RNA_pol_Rpb1_1"/>
    <property type="match status" value="1"/>
</dbReference>
<proteinExistence type="inferred from homology"/>
<dbReference type="InterPro" id="IPR007081">
    <property type="entry name" value="RNA_pol_Rpb1_5"/>
</dbReference>
<dbReference type="GeneID" id="18938278"/>
<dbReference type="Gene3D" id="4.10.860.120">
    <property type="entry name" value="RNA polymerase II, clamp domain"/>
    <property type="match status" value="1"/>
</dbReference>
<evidence type="ECO:0000256" key="3">
    <source>
        <dbReference type="ARBA" id="ARBA00022679"/>
    </source>
</evidence>
<dbReference type="Pfam" id="PF05000">
    <property type="entry name" value="RNA_pol_Rpb1_4"/>
    <property type="match status" value="1"/>
</dbReference>
<protein>
    <recommendedName>
        <fullName evidence="8">DNA-directed RNA polymerase subunit</fullName>
        <ecNumber evidence="8">2.7.7.6</ecNumber>
    </recommendedName>
</protein>
<gene>
    <name evidence="10" type="ORF">AMIV_117</name>
</gene>
<dbReference type="Gene3D" id="6.10.250.2940">
    <property type="match status" value="1"/>
</dbReference>
<dbReference type="FunFam" id="2.40.40.20:FF:000019">
    <property type="entry name" value="DNA-directed RNA polymerase II subunit RPB1"/>
    <property type="match status" value="1"/>
</dbReference>
<dbReference type="Gene3D" id="1.10.274.100">
    <property type="entry name" value="RNA polymerase Rpb1, domain 3"/>
    <property type="match status" value="1"/>
</dbReference>
<evidence type="ECO:0000256" key="4">
    <source>
        <dbReference type="ARBA" id="ARBA00022695"/>
    </source>
</evidence>
<dbReference type="Pfam" id="PF04983">
    <property type="entry name" value="RNA_pol_Rpb1_3"/>
    <property type="match status" value="1"/>
</dbReference>
<dbReference type="KEGG" id="vg:18938278"/>
<dbReference type="GO" id="GO:0006351">
    <property type="term" value="P:DNA-templated transcription"/>
    <property type="evidence" value="ECO:0007669"/>
    <property type="project" value="InterPro"/>
</dbReference>
<dbReference type="GO" id="GO:0000428">
    <property type="term" value="C:DNA-directed RNA polymerase complex"/>
    <property type="evidence" value="ECO:0007669"/>
    <property type="project" value="UniProtKB-KW"/>
</dbReference>
<dbReference type="RefSeq" id="YP_009021192.1">
    <property type="nucleotide sequence ID" value="NC_023848.1"/>
</dbReference>
<dbReference type="InterPro" id="IPR007083">
    <property type="entry name" value="RNA_pol_Rpb1_4"/>
</dbReference>
<name>W8QN39_9VIRU</name>
<dbReference type="InterPro" id="IPR042102">
    <property type="entry name" value="RNA_pol_Rpb1_3_sf"/>
</dbReference>
<dbReference type="SUPFAM" id="SSF64484">
    <property type="entry name" value="beta and beta-prime subunits of DNA dependent RNA-polymerase"/>
    <property type="match status" value="1"/>
</dbReference>
<keyword evidence="2 8" id="KW-0240">DNA-directed RNA polymerase</keyword>
<evidence type="ECO:0000256" key="2">
    <source>
        <dbReference type="ARBA" id="ARBA00022478"/>
    </source>
</evidence>
<dbReference type="InterPro" id="IPR000722">
    <property type="entry name" value="RNA_pol_asu"/>
</dbReference>
<evidence type="ECO:0000259" key="9">
    <source>
        <dbReference type="SMART" id="SM00663"/>
    </source>
</evidence>
<keyword evidence="3 8" id="KW-0808">Transferase</keyword>
<accession>W8QN39</accession>
<organism evidence="10 11">
    <name type="scientific">Chloriridovirus anopheles1</name>
    <dbReference type="NCBI Taxonomy" id="1465751"/>
    <lineage>
        <taxon>Viruses</taxon>
        <taxon>Varidnaviria</taxon>
        <taxon>Bamfordvirae</taxon>
        <taxon>Nucleocytoviricota</taxon>
        <taxon>Megaviricetes</taxon>
        <taxon>Pimascovirales</taxon>
        <taxon>Pimascovirales incertae sedis</taxon>
        <taxon>Iridoviridae</taxon>
        <taxon>Betairidovirinae</taxon>
        <taxon>Chloriridovirus</taxon>
    </lineage>
</organism>
<dbReference type="InterPro" id="IPR006592">
    <property type="entry name" value="RNA_pol_N"/>
</dbReference>
<dbReference type="EC" id="2.7.7.6" evidence="8"/>
<sequence length="1337" mass="152785">MNNNEKDVCEISKISFGVLSPEEILKMSTCHITSVKVSDKGENIYSKFMGTIENGENCKTCDADVWECPGHFGHFKLEVPVVNPIFLNDAANILRCICFECYNFVLTRDHLNFENLLYKFSDILLWMKNVNYCYWCNAEKKAISIVNETIVDENKVPIEVHKILRVLENIEDETVRYLGFDPVMAHPKNYIFTVFPVLPPCCRPYVMSDENCCDDDLTYQLTEIIKNNQYLGEDYLTKTELKRKKSALQSSILPTSEIQQKHLTNLKFRISTYFNNSKKKAKHAATARPITGLKERIAGKEGQIRHNLLGKRCDQSGRTVVGPDPTLKLDELIVPTEMAETLTIPEFVAPFNIAYLTKLVNEGKANFLIKNNDPKRSINLKNAINYRGELLYFGDIIIRGEEQIKITDTKFALKHGDRILRNGKMLKDVKYPETKKIELEIGDLVKRQLQNGDYVLLNRQPTLHKASMMSLKVVIKPVKTLKVNLAITKPFNCDFDGDEMNIHVPQSYEAISELKELSLSTKQIMSVQNGKPNMAIVQDSLIGAFFLSKDGWHRSSFDKHQFNDMLMVIRDEELDLFQRMDEIKEVVCSRSIMCGRGVLSFLFPSDFDYSGSGLEISRGVFMSGVLEKNVMGILIKLLYKDYGEKVVANFINNIQFITNKYLIEKGFTINASDCLKNRVAAKEIESTLKSTWIKAEMIQKVTKNPFIAEQKLMQILNSCTDQSMKKSKDALAADNNFKTTEESGSKGSIFNICQITSLLGQQTIDGRRVSGLIHPQSNEFRNRGFICNSFVEGLSPREFFHHAMAGRKGIIDTALLTSVSGYGQRQGVKLNEDIKVHPDYTVRDINGRIYQFIFGDVGYDPSQTIIVDGVATFVNVYRVVSKLNHKYRHTPDDRRLTEEEIEFLVDYIQKRPHLPKDVEEKIYNDRRNPIIKQLKNVTIKNDEYLKELKTKMENAFYATLMSPGECVGIIGAQSMGEFSTQATLNTFHIAGSTTTGAVTNCLTRFQEINNATKNPKNVIGKIYFTTSNLTIEDIRIKGQTIKQFALKDLVEKYTISEFKDKMWWYSIFEKIYSDDFDFADTKYMVRCLLKKDVIYTHKIHPELIKTTLESKHSVMVVFSPESEGLILDIFCDEEKNLGSYFTKVLMQVPIVGLEGVKNIHYVKDDQLGVWYIQTEGGNLRDFYTLPDVDVDNTCTNNIWDIYNTLGIEAAREFRIKELVEIMGSGVDISHIKLRADRLTFTGTIQSLTRYTMRGEKPFSKVGFEEIMENFYKTARDAEVDDLTGVSASIMCGKRAKVGTSMFDLKINADVIMGWDKAFEQLQLDDENEDFVDFEYDD</sequence>
<dbReference type="InterPro" id="IPR044893">
    <property type="entry name" value="RNA_pol_Rpb1_clamp_domain"/>
</dbReference>
<dbReference type="GO" id="GO:0003677">
    <property type="term" value="F:DNA binding"/>
    <property type="evidence" value="ECO:0007669"/>
    <property type="project" value="InterPro"/>
</dbReference>
<keyword evidence="4 8" id="KW-0548">Nucleotidyltransferase</keyword>
<dbReference type="InterPro" id="IPR038120">
    <property type="entry name" value="Rpb1_funnel_sf"/>
</dbReference>
<dbReference type="Gene3D" id="6.20.50.80">
    <property type="match status" value="1"/>
</dbReference>
<dbReference type="Gene3D" id="1.10.150.390">
    <property type="match status" value="1"/>
</dbReference>
<dbReference type="GO" id="GO:0003899">
    <property type="term" value="F:DNA-directed RNA polymerase activity"/>
    <property type="evidence" value="ECO:0007669"/>
    <property type="project" value="UniProtKB-EC"/>
</dbReference>
<evidence type="ECO:0000256" key="1">
    <source>
        <dbReference type="ARBA" id="ARBA00006460"/>
    </source>
</evidence>
<dbReference type="InterPro" id="IPR007080">
    <property type="entry name" value="RNA_pol_Rpb1_1"/>
</dbReference>
<dbReference type="InterPro" id="IPR045867">
    <property type="entry name" value="DNA-dir_RpoC_beta_prime"/>
</dbReference>
<reference evidence="10 11" key="1">
    <citation type="submission" date="2013-12" db="EMBL/GenBank/DDBJ databases">
        <authorList>
            <person name="Tong Y."/>
            <person name="Zhang J."/>
            <person name="Huang Y."/>
            <person name="Li S."/>
            <person name="Pei G."/>
            <person name="Zhang Z."/>
            <person name="Mi Z."/>
            <person name="An X."/>
        </authorList>
    </citation>
    <scope>NUCLEOTIDE SEQUENCE [LARGE SCALE GENOMIC DNA]</scope>
    <source>
        <strain evidence="10">AMIV</strain>
    </source>
</reference>
<evidence type="ECO:0000256" key="8">
    <source>
        <dbReference type="RuleBase" id="RU004279"/>
    </source>
</evidence>
<feature type="domain" description="RNA polymerase N-terminal" evidence="9">
    <location>
        <begin position="188"/>
        <end position="548"/>
    </location>
</feature>
<comment type="similarity">
    <text evidence="1 8">Belongs to the RNA polymerase beta' chain family.</text>
</comment>
<dbReference type="SMART" id="SM00663">
    <property type="entry name" value="RPOLA_N"/>
    <property type="match status" value="1"/>
</dbReference>
<dbReference type="Gene3D" id="3.30.1490.180">
    <property type="entry name" value="RNA polymerase ii"/>
    <property type="match status" value="1"/>
</dbReference>
<dbReference type="Proteomes" id="UP000110868">
    <property type="component" value="Segment"/>
</dbReference>
<evidence type="ECO:0000313" key="10">
    <source>
        <dbReference type="EMBL" id="AHL67608.1"/>
    </source>
</evidence>
<dbReference type="Gene3D" id="1.10.132.30">
    <property type="match status" value="1"/>
</dbReference>
<dbReference type="PANTHER" id="PTHR19376">
    <property type="entry name" value="DNA-DIRECTED RNA POLYMERASE"/>
    <property type="match status" value="1"/>
</dbReference>
<keyword evidence="11" id="KW-1185">Reference proteome</keyword>
<comment type="function">
    <text evidence="7">Component of the DNA-dependent RNA polymerase that catalyzes the transcription of DNA into RNA using the four ribonucleoside triphosphates as substrates. Largest and catalytic component of RNA polymerase II which synthesizes mRNA precursors and many functional non-coding RNAs. Forms the polymerase active center together with the second largest subunit.</text>
</comment>
<dbReference type="Gene3D" id="2.40.40.20">
    <property type="match status" value="1"/>
</dbReference>
<dbReference type="Pfam" id="PF00623">
    <property type="entry name" value="RNA_pol_Rpb1_2"/>
    <property type="match status" value="2"/>
</dbReference>
<comment type="function">
    <text evidence="8">DNA-dependent RNA polymerase catalyzes the transcription of DNA into RNA using the four ribonucleoside triphosphates as substrates.</text>
</comment>
<evidence type="ECO:0000256" key="6">
    <source>
        <dbReference type="ARBA" id="ARBA00048552"/>
    </source>
</evidence>
<keyword evidence="5 8" id="KW-0804">Transcription</keyword>
<dbReference type="EMBL" id="KF938901">
    <property type="protein sequence ID" value="AHL67608.1"/>
    <property type="molecule type" value="Genomic_DNA"/>
</dbReference>
<dbReference type="PANTHER" id="PTHR19376:SF32">
    <property type="entry name" value="DNA-DIRECTED RNA POLYMERASE III SUBUNIT RPC1"/>
    <property type="match status" value="1"/>
</dbReference>
<evidence type="ECO:0000313" key="11">
    <source>
        <dbReference type="Proteomes" id="UP000110868"/>
    </source>
</evidence>
<comment type="catalytic activity">
    <reaction evidence="6 8">
        <text>RNA(n) + a ribonucleoside 5'-triphosphate = RNA(n+1) + diphosphate</text>
        <dbReference type="Rhea" id="RHEA:21248"/>
        <dbReference type="Rhea" id="RHEA-COMP:14527"/>
        <dbReference type="Rhea" id="RHEA-COMP:17342"/>
        <dbReference type="ChEBI" id="CHEBI:33019"/>
        <dbReference type="ChEBI" id="CHEBI:61557"/>
        <dbReference type="ChEBI" id="CHEBI:140395"/>
        <dbReference type="EC" id="2.7.7.6"/>
    </reaction>
</comment>